<dbReference type="Gene3D" id="3.40.47.10">
    <property type="match status" value="2"/>
</dbReference>
<reference evidence="5 6" key="1">
    <citation type="submission" date="2021-02" db="EMBL/GenBank/DDBJ databases">
        <authorList>
            <person name="Ra J.-S."/>
        </authorList>
    </citation>
    <scope>NUCLEOTIDE SEQUENCE [LARGE SCALE GENOMIC DNA]</scope>
    <source>
        <strain evidence="5 6">MMS20-R1-14</strain>
    </source>
</reference>
<dbReference type="EMBL" id="JAFEUC010000005">
    <property type="protein sequence ID" value="MBM7077227.1"/>
    <property type="molecule type" value="Genomic_DNA"/>
</dbReference>
<dbReference type="RefSeq" id="WP_204925203.1">
    <property type="nucleotide sequence ID" value="NZ_JAFEUC010000005.1"/>
</dbReference>
<dbReference type="InterPro" id="IPR016039">
    <property type="entry name" value="Thiolase-like"/>
</dbReference>
<dbReference type="PANTHER" id="PTHR34069">
    <property type="entry name" value="3-OXOACYL-[ACYL-CARRIER-PROTEIN] SYNTHASE 3"/>
    <property type="match status" value="1"/>
</dbReference>
<dbReference type="Proteomes" id="UP001518872">
    <property type="component" value="Unassembled WGS sequence"/>
</dbReference>
<proteinExistence type="predicted"/>
<accession>A0ABS2ISB2</accession>
<evidence type="ECO:0000256" key="2">
    <source>
        <dbReference type="ARBA" id="ARBA00023315"/>
    </source>
</evidence>
<comment type="caution">
    <text evidence="5">The sequence shown here is derived from an EMBL/GenBank/DDBJ whole genome shotgun (WGS) entry which is preliminary data.</text>
</comment>
<feature type="compositionally biased region" description="Basic and acidic residues" evidence="3">
    <location>
        <begin position="42"/>
        <end position="53"/>
    </location>
</feature>
<evidence type="ECO:0000313" key="5">
    <source>
        <dbReference type="EMBL" id="MBM7077227.1"/>
    </source>
</evidence>
<keyword evidence="1" id="KW-0808">Transferase</keyword>
<keyword evidence="6" id="KW-1185">Reference proteome</keyword>
<keyword evidence="2" id="KW-0012">Acyltransferase</keyword>
<gene>
    <name evidence="5" type="ORF">JQX11_12835</name>
</gene>
<evidence type="ECO:0000256" key="1">
    <source>
        <dbReference type="ARBA" id="ARBA00022679"/>
    </source>
</evidence>
<feature type="domain" description="Beta-ketoacyl-[acyl-carrier-protein] synthase III C-terminal" evidence="4">
    <location>
        <begin position="301"/>
        <end position="390"/>
    </location>
</feature>
<organism evidence="5 6">
    <name type="scientific">Micromonospora humida</name>
    <dbReference type="NCBI Taxonomy" id="2809018"/>
    <lineage>
        <taxon>Bacteria</taxon>
        <taxon>Bacillati</taxon>
        <taxon>Actinomycetota</taxon>
        <taxon>Actinomycetes</taxon>
        <taxon>Micromonosporales</taxon>
        <taxon>Micromonosporaceae</taxon>
        <taxon>Micromonospora</taxon>
    </lineage>
</organism>
<evidence type="ECO:0000313" key="6">
    <source>
        <dbReference type="Proteomes" id="UP001518872"/>
    </source>
</evidence>
<sequence length="390" mass="41778">MAETYSRTPRPTLVRSGPASTARPADGDRSAAPRGDVPPADAVDRTPDEERRGAIPPPPDLTRAATLLHRVEAFTPVRSWTIEEIGAACGLNRYQTKVLRRIRGLAEVRADPDGDLFDLLVPAASAALRGLPDPAVVRYLLYAHTLPDPAPSHVLVADQLRERLGLAGADAFAVTQQFCASGLAAIDIAGELLRADGDPAAKALVVTGEKAFNSVLRYVLQVSVTGEASTAFLVGLDAPGGPDGFPRADDGVPGAGSRVLSYAARTEGEFADGFRMSAEKLRRFGDTYNTHLWAAMSDALSYAGLSLSDIHLVVPHNVNASLWLRLCAEVGLDRRRIFLDNIPRYGHCNCSDPFLNLASMRERGLVRSGELYMLTSVGIGSSYAAMVIEY</sequence>
<protein>
    <submittedName>
        <fullName evidence="5">3-oxoacyl-ACP synthase</fullName>
    </submittedName>
</protein>
<dbReference type="InterPro" id="IPR013747">
    <property type="entry name" value="ACP_syn_III_C"/>
</dbReference>
<evidence type="ECO:0000256" key="3">
    <source>
        <dbReference type="SAM" id="MobiDB-lite"/>
    </source>
</evidence>
<feature type="region of interest" description="Disordered" evidence="3">
    <location>
        <begin position="1"/>
        <end position="61"/>
    </location>
</feature>
<evidence type="ECO:0000259" key="4">
    <source>
        <dbReference type="Pfam" id="PF08541"/>
    </source>
</evidence>
<name>A0ABS2ISB2_9ACTN</name>
<dbReference type="Pfam" id="PF08541">
    <property type="entry name" value="ACP_syn_III_C"/>
    <property type="match status" value="1"/>
</dbReference>
<dbReference type="PANTHER" id="PTHR34069:SF2">
    <property type="entry name" value="BETA-KETOACYL-[ACYL-CARRIER-PROTEIN] SYNTHASE III"/>
    <property type="match status" value="1"/>
</dbReference>
<dbReference type="SUPFAM" id="SSF53901">
    <property type="entry name" value="Thiolase-like"/>
    <property type="match status" value="1"/>
</dbReference>